<keyword evidence="7" id="KW-1185">Reference proteome</keyword>
<name>A0A9R0I755_SPIOL</name>
<evidence type="ECO:0000256" key="2">
    <source>
        <dbReference type="ARBA" id="ARBA00006840"/>
    </source>
</evidence>
<keyword evidence="5 6" id="KW-0472">Membrane</keyword>
<proteinExistence type="inferred from homology"/>
<dbReference type="KEGG" id="soe:110782809"/>
<dbReference type="AlphaFoldDB" id="A0A9R0I755"/>
<evidence type="ECO:0000256" key="6">
    <source>
        <dbReference type="SAM" id="Phobius"/>
    </source>
</evidence>
<feature type="transmembrane region" description="Helical" evidence="6">
    <location>
        <begin position="80"/>
        <end position="101"/>
    </location>
</feature>
<comment type="subcellular location">
    <subcellularLocation>
        <location evidence="1">Membrane</location>
        <topology evidence="1">Multi-pass membrane protein</topology>
    </subcellularLocation>
</comment>
<dbReference type="InterPro" id="IPR044991">
    <property type="entry name" value="TET_plant"/>
</dbReference>
<evidence type="ECO:0000256" key="4">
    <source>
        <dbReference type="ARBA" id="ARBA00022989"/>
    </source>
</evidence>
<dbReference type="Pfam" id="PF00335">
    <property type="entry name" value="Tetraspanin"/>
    <property type="match status" value="1"/>
</dbReference>
<evidence type="ECO:0000256" key="3">
    <source>
        <dbReference type="ARBA" id="ARBA00022692"/>
    </source>
</evidence>
<comment type="similarity">
    <text evidence="2">Belongs to the tetraspanin (TM4SF) family.</text>
</comment>
<evidence type="ECO:0000256" key="5">
    <source>
        <dbReference type="ARBA" id="ARBA00023136"/>
    </source>
</evidence>
<dbReference type="InterPro" id="IPR018499">
    <property type="entry name" value="Tetraspanin/Peripherin"/>
</dbReference>
<accession>A0A9R0I755</accession>
<keyword evidence="3 6" id="KW-0812">Transmembrane</keyword>
<dbReference type="GeneID" id="110782809"/>
<dbReference type="PANTHER" id="PTHR32191">
    <property type="entry name" value="TETRASPANIN-8-RELATED"/>
    <property type="match status" value="1"/>
</dbReference>
<organism evidence="7 8">
    <name type="scientific">Spinacia oleracea</name>
    <name type="common">Spinach</name>
    <dbReference type="NCBI Taxonomy" id="3562"/>
    <lineage>
        <taxon>Eukaryota</taxon>
        <taxon>Viridiplantae</taxon>
        <taxon>Streptophyta</taxon>
        <taxon>Embryophyta</taxon>
        <taxon>Tracheophyta</taxon>
        <taxon>Spermatophyta</taxon>
        <taxon>Magnoliopsida</taxon>
        <taxon>eudicotyledons</taxon>
        <taxon>Gunneridae</taxon>
        <taxon>Pentapetalae</taxon>
        <taxon>Caryophyllales</taxon>
        <taxon>Chenopodiaceae</taxon>
        <taxon>Chenopodioideae</taxon>
        <taxon>Anserineae</taxon>
        <taxon>Spinacia</taxon>
    </lineage>
</organism>
<feature type="transmembrane region" description="Helical" evidence="6">
    <location>
        <begin position="223"/>
        <end position="247"/>
    </location>
</feature>
<dbReference type="GO" id="GO:0009734">
    <property type="term" value="P:auxin-activated signaling pathway"/>
    <property type="evidence" value="ECO:0007669"/>
    <property type="project" value="InterPro"/>
</dbReference>
<dbReference type="GO" id="GO:0005886">
    <property type="term" value="C:plasma membrane"/>
    <property type="evidence" value="ECO:0000318"/>
    <property type="project" value="GO_Central"/>
</dbReference>
<evidence type="ECO:0000313" key="7">
    <source>
        <dbReference type="Proteomes" id="UP000813463"/>
    </source>
</evidence>
<feature type="transmembrane region" description="Helical" evidence="6">
    <location>
        <begin position="7"/>
        <end position="30"/>
    </location>
</feature>
<reference evidence="8" key="2">
    <citation type="submission" date="2025-08" db="UniProtKB">
        <authorList>
            <consortium name="RefSeq"/>
        </authorList>
    </citation>
    <scope>IDENTIFICATION</scope>
    <source>
        <tissue evidence="8">Leaf</tissue>
    </source>
</reference>
<dbReference type="Proteomes" id="UP000813463">
    <property type="component" value="Chromosome 1"/>
</dbReference>
<sequence length="255" mass="28161">MDRIEATVILIIVVVISMIVTPITGVWLLVHTNDSCLDDISSKGLIFTVVGFLLIVMVCIGLCCFLCLSRSNTQGNMVIAVIALSGMGVVVIAIVFSSIALGQSTTQFASFQKEISSIDKWMDIKPCLYKSMKGCTCTNFQHKYANHSAHNFFATHLTPIESGCCKPPMECDFNFSSPTVWIKPENKTNTNSDCHKWNNHPKKLCYNCQACKHGFARDLKKPWTIAGAVVLVASLLIILAILVFLVVDKLQILRN</sequence>
<protein>
    <submittedName>
        <fullName evidence="8">Tetraspanin-9</fullName>
    </submittedName>
</protein>
<evidence type="ECO:0000313" key="8">
    <source>
        <dbReference type="RefSeq" id="XP_021842749.2"/>
    </source>
</evidence>
<evidence type="ECO:0000256" key="1">
    <source>
        <dbReference type="ARBA" id="ARBA00004141"/>
    </source>
</evidence>
<gene>
    <name evidence="8" type="primary">LOC110782809</name>
</gene>
<dbReference type="RefSeq" id="XP_021842749.2">
    <property type="nucleotide sequence ID" value="XM_021987057.2"/>
</dbReference>
<feature type="transmembrane region" description="Helical" evidence="6">
    <location>
        <begin position="45"/>
        <end position="68"/>
    </location>
</feature>
<keyword evidence="4 6" id="KW-1133">Transmembrane helix</keyword>
<dbReference type="GO" id="GO:0009506">
    <property type="term" value="C:plasmodesma"/>
    <property type="evidence" value="ECO:0000318"/>
    <property type="project" value="GO_Central"/>
</dbReference>
<reference evidence="7" key="1">
    <citation type="journal article" date="2021" name="Nat. Commun.">
        <title>Genomic analyses provide insights into spinach domestication and the genetic basis of agronomic traits.</title>
        <authorList>
            <person name="Cai X."/>
            <person name="Sun X."/>
            <person name="Xu C."/>
            <person name="Sun H."/>
            <person name="Wang X."/>
            <person name="Ge C."/>
            <person name="Zhang Z."/>
            <person name="Wang Q."/>
            <person name="Fei Z."/>
            <person name="Jiao C."/>
            <person name="Wang Q."/>
        </authorList>
    </citation>
    <scope>NUCLEOTIDE SEQUENCE [LARGE SCALE GENOMIC DNA]</scope>
    <source>
        <strain evidence="7">cv. Varoflay</strain>
    </source>
</reference>